<feature type="domain" description="Flavin reductase like" evidence="2">
    <location>
        <begin position="1"/>
        <end position="133"/>
    </location>
</feature>
<dbReference type="EMBL" id="CAEZSN010000044">
    <property type="protein sequence ID" value="CAB4541141.1"/>
    <property type="molecule type" value="Genomic_DNA"/>
</dbReference>
<evidence type="ECO:0000256" key="1">
    <source>
        <dbReference type="ARBA" id="ARBA00023002"/>
    </source>
</evidence>
<dbReference type="AlphaFoldDB" id="A0A6J6BPY1"/>
<protein>
    <submittedName>
        <fullName evidence="3">Unannotated protein</fullName>
    </submittedName>
</protein>
<name>A0A6J6BPY1_9ZZZZ</name>
<dbReference type="InterPro" id="IPR012349">
    <property type="entry name" value="Split_barrel_FMN-bd"/>
</dbReference>
<dbReference type="GO" id="GO:0042602">
    <property type="term" value="F:riboflavin reductase (NADPH) activity"/>
    <property type="evidence" value="ECO:0007669"/>
    <property type="project" value="TreeGrafter"/>
</dbReference>
<dbReference type="InterPro" id="IPR050268">
    <property type="entry name" value="NADH-dep_flavin_reductase"/>
</dbReference>
<sequence>MLDAEGKPVGLTATSMTSLGATPPLASFNISSGSSTWPSITKEKWVAIHTLGENNQELAVKMAADHTKRFADDDWKFGPKGLPIFDGVTAVAIGSIREIHAVENNAVVILDIVEGLLGVEQRPLIYFQRNYLIG</sequence>
<dbReference type="GO" id="GO:0010181">
    <property type="term" value="F:FMN binding"/>
    <property type="evidence" value="ECO:0007669"/>
    <property type="project" value="InterPro"/>
</dbReference>
<dbReference type="PANTHER" id="PTHR30466">
    <property type="entry name" value="FLAVIN REDUCTASE"/>
    <property type="match status" value="1"/>
</dbReference>
<keyword evidence="1" id="KW-0560">Oxidoreductase</keyword>
<accession>A0A6J6BPY1</accession>
<proteinExistence type="predicted"/>
<dbReference type="SUPFAM" id="SSF50475">
    <property type="entry name" value="FMN-binding split barrel"/>
    <property type="match status" value="1"/>
</dbReference>
<reference evidence="3" key="1">
    <citation type="submission" date="2020-05" db="EMBL/GenBank/DDBJ databases">
        <authorList>
            <person name="Chiriac C."/>
            <person name="Salcher M."/>
            <person name="Ghai R."/>
            <person name="Kavagutti S V."/>
        </authorList>
    </citation>
    <scope>NUCLEOTIDE SEQUENCE</scope>
</reference>
<dbReference type="GO" id="GO:0006208">
    <property type="term" value="P:pyrimidine nucleobase catabolic process"/>
    <property type="evidence" value="ECO:0007669"/>
    <property type="project" value="TreeGrafter"/>
</dbReference>
<evidence type="ECO:0000313" key="3">
    <source>
        <dbReference type="EMBL" id="CAB4541141.1"/>
    </source>
</evidence>
<organism evidence="3">
    <name type="scientific">freshwater metagenome</name>
    <dbReference type="NCBI Taxonomy" id="449393"/>
    <lineage>
        <taxon>unclassified sequences</taxon>
        <taxon>metagenomes</taxon>
        <taxon>ecological metagenomes</taxon>
    </lineage>
</organism>
<evidence type="ECO:0000259" key="2">
    <source>
        <dbReference type="SMART" id="SM00903"/>
    </source>
</evidence>
<dbReference type="Gene3D" id="2.30.110.10">
    <property type="entry name" value="Electron Transport, Fmn-binding Protein, Chain A"/>
    <property type="match status" value="1"/>
</dbReference>
<dbReference type="InterPro" id="IPR002563">
    <property type="entry name" value="Flavin_Rdtase-like_dom"/>
</dbReference>
<gene>
    <name evidence="3" type="ORF">UFOPK1433_00509</name>
</gene>
<dbReference type="Pfam" id="PF01613">
    <property type="entry name" value="Flavin_Reduct"/>
    <property type="match status" value="1"/>
</dbReference>
<dbReference type="SMART" id="SM00903">
    <property type="entry name" value="Flavin_Reduct"/>
    <property type="match status" value="1"/>
</dbReference>
<dbReference type="PANTHER" id="PTHR30466:SF1">
    <property type="entry name" value="FMN REDUCTASE (NADH) RUTF"/>
    <property type="match status" value="1"/>
</dbReference>